<dbReference type="AlphaFoldDB" id="A0A1X2IAH1"/>
<organism evidence="2 3">
    <name type="scientific">Absidia repens</name>
    <dbReference type="NCBI Taxonomy" id="90262"/>
    <lineage>
        <taxon>Eukaryota</taxon>
        <taxon>Fungi</taxon>
        <taxon>Fungi incertae sedis</taxon>
        <taxon>Mucoromycota</taxon>
        <taxon>Mucoromycotina</taxon>
        <taxon>Mucoromycetes</taxon>
        <taxon>Mucorales</taxon>
        <taxon>Cunninghamellaceae</taxon>
        <taxon>Absidia</taxon>
    </lineage>
</organism>
<evidence type="ECO:0000256" key="1">
    <source>
        <dbReference type="SAM" id="MobiDB-lite"/>
    </source>
</evidence>
<reference evidence="2 3" key="1">
    <citation type="submission" date="2016-07" db="EMBL/GenBank/DDBJ databases">
        <title>Pervasive Adenine N6-methylation of Active Genes in Fungi.</title>
        <authorList>
            <consortium name="DOE Joint Genome Institute"/>
            <person name="Mondo S.J."/>
            <person name="Dannebaum R.O."/>
            <person name="Kuo R.C."/>
            <person name="Labutti K."/>
            <person name="Haridas S."/>
            <person name="Kuo A."/>
            <person name="Salamov A."/>
            <person name="Ahrendt S.R."/>
            <person name="Lipzen A."/>
            <person name="Sullivan W."/>
            <person name="Andreopoulos W.B."/>
            <person name="Clum A."/>
            <person name="Lindquist E."/>
            <person name="Daum C."/>
            <person name="Ramamoorthy G.K."/>
            <person name="Gryganskyi A."/>
            <person name="Culley D."/>
            <person name="Magnuson J.K."/>
            <person name="James T.Y."/>
            <person name="O'Malley M.A."/>
            <person name="Stajich J.E."/>
            <person name="Spatafora J.W."/>
            <person name="Visel A."/>
            <person name="Grigoriev I.V."/>
        </authorList>
    </citation>
    <scope>NUCLEOTIDE SEQUENCE [LARGE SCALE GENOMIC DNA]</scope>
    <source>
        <strain evidence="2 3">NRRL 1336</strain>
    </source>
</reference>
<accession>A0A1X2IAH1</accession>
<evidence type="ECO:0000313" key="3">
    <source>
        <dbReference type="Proteomes" id="UP000193560"/>
    </source>
</evidence>
<feature type="compositionally biased region" description="Polar residues" evidence="1">
    <location>
        <begin position="80"/>
        <end position="95"/>
    </location>
</feature>
<keyword evidence="3" id="KW-1185">Reference proteome</keyword>
<gene>
    <name evidence="2" type="ORF">BCR42DRAFT_467842</name>
</gene>
<feature type="compositionally biased region" description="Polar residues" evidence="1">
    <location>
        <begin position="1"/>
        <end position="13"/>
    </location>
</feature>
<dbReference type="OrthoDB" id="10528474at2759"/>
<proteinExistence type="predicted"/>
<dbReference type="EMBL" id="MCGE01000018">
    <property type="protein sequence ID" value="ORZ12750.1"/>
    <property type="molecule type" value="Genomic_DNA"/>
</dbReference>
<protein>
    <submittedName>
        <fullName evidence="2">Uncharacterized protein</fullName>
    </submittedName>
</protein>
<evidence type="ECO:0000313" key="2">
    <source>
        <dbReference type="EMBL" id="ORZ12750.1"/>
    </source>
</evidence>
<dbReference type="Proteomes" id="UP000193560">
    <property type="component" value="Unassembled WGS sequence"/>
</dbReference>
<feature type="region of interest" description="Disordered" evidence="1">
    <location>
        <begin position="164"/>
        <end position="184"/>
    </location>
</feature>
<sequence length="184" mass="20297">MPSRSFSTSITSNRKLHYPTPSYSGSPLPHSLQQQQQIRRNSSHVGRLVQRFEIGRRPEPSTHDCGDIMASGMDSKTNDHCSSSSQNKTLYSSPELTAIDTSVPSNRPTRSPSSSTPLFCFSPGPLTTPTSTRAIDYRSIGFRPAFSSWESRITGGGHQMLVSSPSHTSPIWSTHCRRQSHHSP</sequence>
<feature type="compositionally biased region" description="Basic residues" evidence="1">
    <location>
        <begin position="175"/>
        <end position="184"/>
    </location>
</feature>
<feature type="region of interest" description="Disordered" evidence="1">
    <location>
        <begin position="1"/>
        <end position="44"/>
    </location>
</feature>
<comment type="caution">
    <text evidence="2">The sequence shown here is derived from an EMBL/GenBank/DDBJ whole genome shotgun (WGS) entry which is preliminary data.</text>
</comment>
<name>A0A1X2IAH1_9FUNG</name>
<feature type="compositionally biased region" description="Low complexity" evidence="1">
    <location>
        <begin position="101"/>
        <end position="117"/>
    </location>
</feature>
<feature type="region of interest" description="Disordered" evidence="1">
    <location>
        <begin position="76"/>
        <end position="125"/>
    </location>
</feature>